<dbReference type="PANTHER" id="PTHR21266:SF57">
    <property type="entry name" value="3-CHLOROBENZOATE-3,4-DIOXYGENASE"/>
    <property type="match status" value="1"/>
</dbReference>
<dbReference type="InterPro" id="IPR017941">
    <property type="entry name" value="Rieske_2Fe-2S"/>
</dbReference>
<protein>
    <submittedName>
        <fullName evidence="7">Vanillate O-demethylase oxygenase subunit</fullName>
    </submittedName>
</protein>
<evidence type="ECO:0000256" key="5">
    <source>
        <dbReference type="ARBA" id="ARBA00023014"/>
    </source>
</evidence>
<evidence type="ECO:0000259" key="6">
    <source>
        <dbReference type="PROSITE" id="PS51296"/>
    </source>
</evidence>
<dbReference type="Proteomes" id="UP000004319">
    <property type="component" value="Unassembled WGS sequence"/>
</dbReference>
<keyword evidence="4" id="KW-0408">Iron</keyword>
<dbReference type="Gene3D" id="3.90.380.10">
    <property type="entry name" value="Naphthalene 1,2-dioxygenase Alpha Subunit, Chain A, domain 1"/>
    <property type="match status" value="1"/>
</dbReference>
<dbReference type="InterPro" id="IPR036922">
    <property type="entry name" value="Rieske_2Fe-2S_sf"/>
</dbReference>
<dbReference type="RefSeq" id="WP_006558014.1">
    <property type="nucleotide sequence ID" value="NZ_BABS01000020.1"/>
</dbReference>
<reference evidence="7 8" key="1">
    <citation type="journal article" date="2011" name="Biochem. Biophys. Res. Commun.">
        <title>Increased number of Arginine-based salt bridges contributes to the thermotolerance of thermotolerant acetic acid bacteria, Acetobacter tropicalis SKU1100.</title>
        <authorList>
            <person name="Matsutani M."/>
            <person name="Hirakawa H."/>
            <person name="Nishikura M."/>
            <person name="Soemphol W."/>
            <person name="Ali I.A.I."/>
            <person name="Yakushi T."/>
            <person name="Matsushita K."/>
        </authorList>
    </citation>
    <scope>NUCLEOTIDE SEQUENCE [LARGE SCALE GENOMIC DNA]</scope>
    <source>
        <strain evidence="7 8">NBRC 101654</strain>
    </source>
</reference>
<evidence type="ECO:0000313" key="8">
    <source>
        <dbReference type="Proteomes" id="UP000004319"/>
    </source>
</evidence>
<gene>
    <name evidence="7" type="ORF">ATPR_0999</name>
</gene>
<dbReference type="GO" id="GO:0016491">
    <property type="term" value="F:oxidoreductase activity"/>
    <property type="evidence" value="ECO:0007669"/>
    <property type="project" value="UniProtKB-KW"/>
</dbReference>
<dbReference type="CDD" id="cd03469">
    <property type="entry name" value="Rieske_RO_Alpha_N"/>
    <property type="match status" value="1"/>
</dbReference>
<keyword evidence="2" id="KW-0479">Metal-binding</keyword>
<dbReference type="EMBL" id="BABS01000020">
    <property type="protein sequence ID" value="GAA07995.1"/>
    <property type="molecule type" value="Genomic_DNA"/>
</dbReference>
<dbReference type="AlphaFoldDB" id="F7VCA0"/>
<dbReference type="GO" id="GO:0051537">
    <property type="term" value="F:2 iron, 2 sulfur cluster binding"/>
    <property type="evidence" value="ECO:0007669"/>
    <property type="project" value="UniProtKB-KW"/>
</dbReference>
<dbReference type="GO" id="GO:0008168">
    <property type="term" value="F:methyltransferase activity"/>
    <property type="evidence" value="ECO:0007669"/>
    <property type="project" value="UniProtKB-KW"/>
</dbReference>
<dbReference type="SUPFAM" id="SSF55961">
    <property type="entry name" value="Bet v1-like"/>
    <property type="match status" value="1"/>
</dbReference>
<dbReference type="PANTHER" id="PTHR21266">
    <property type="entry name" value="IRON-SULFUR DOMAIN CONTAINING PROTEIN"/>
    <property type="match status" value="1"/>
</dbReference>
<dbReference type="SUPFAM" id="SSF50022">
    <property type="entry name" value="ISP domain"/>
    <property type="match status" value="1"/>
</dbReference>
<keyword evidence="7" id="KW-0808">Transferase</keyword>
<sequence>MAFASSFIVSGAPAVTTPPPLAARTTEAKLPRDNTFEPDDWLILASYWYPVALVRELEDKPLGVTLLDAPLVLYRSGEEIVVADDLCPHRGVPLSMGRGDGQSIACAYHGFRFGSAGRCVKVPAHPDNAIPKRLTLRTYPVMERYGLIWTCLRPQEGEASLPSMPHWDDLEFQQINCPWIDINGFAGRQVEGFIDVAHFAFVHTATFADPENPVVPAYMPKITPYGFEAEYRSSVGNYPIGHSEKGRPGFEWLRHFRVHVPFTATLEIHFPDEKRLVIMNAASPVSARKTRMFAPICRNFDTDLPVQDVYDFNLKVFEEDRALVEAQKPENLPLDPSLEVHVMADRSSIAYRRALRSIGLSQFFTA</sequence>
<keyword evidence="7" id="KW-0489">Methyltransferase</keyword>
<evidence type="ECO:0000256" key="4">
    <source>
        <dbReference type="ARBA" id="ARBA00023004"/>
    </source>
</evidence>
<dbReference type="InterPro" id="IPR050584">
    <property type="entry name" value="Cholesterol_7-desaturase"/>
</dbReference>
<dbReference type="Gene3D" id="2.102.10.10">
    <property type="entry name" value="Rieske [2Fe-2S] iron-sulphur domain"/>
    <property type="match status" value="1"/>
</dbReference>
<dbReference type="Pfam" id="PF00355">
    <property type="entry name" value="Rieske"/>
    <property type="match status" value="1"/>
</dbReference>
<dbReference type="GO" id="GO:0046872">
    <property type="term" value="F:metal ion binding"/>
    <property type="evidence" value="ECO:0007669"/>
    <property type="project" value="UniProtKB-KW"/>
</dbReference>
<keyword evidence="5" id="KW-0411">Iron-sulfur</keyword>
<feature type="domain" description="Rieske" evidence="6">
    <location>
        <begin position="48"/>
        <end position="150"/>
    </location>
</feature>
<evidence type="ECO:0000256" key="2">
    <source>
        <dbReference type="ARBA" id="ARBA00022723"/>
    </source>
</evidence>
<keyword evidence="3" id="KW-0560">Oxidoreductase</keyword>
<name>F7VCA0_9PROT</name>
<evidence type="ECO:0000256" key="1">
    <source>
        <dbReference type="ARBA" id="ARBA00022714"/>
    </source>
</evidence>
<proteinExistence type="predicted"/>
<organism evidence="7 8">
    <name type="scientific">Acetobacter tropicalis NBRC 101654</name>
    <dbReference type="NCBI Taxonomy" id="749388"/>
    <lineage>
        <taxon>Bacteria</taxon>
        <taxon>Pseudomonadati</taxon>
        <taxon>Pseudomonadota</taxon>
        <taxon>Alphaproteobacteria</taxon>
        <taxon>Acetobacterales</taxon>
        <taxon>Acetobacteraceae</taxon>
        <taxon>Acetobacter</taxon>
    </lineage>
</organism>
<evidence type="ECO:0000313" key="7">
    <source>
        <dbReference type="EMBL" id="GAA07995.1"/>
    </source>
</evidence>
<dbReference type="GO" id="GO:0032259">
    <property type="term" value="P:methylation"/>
    <property type="evidence" value="ECO:0007669"/>
    <property type="project" value="UniProtKB-KW"/>
</dbReference>
<keyword evidence="1" id="KW-0001">2Fe-2S</keyword>
<dbReference type="PROSITE" id="PS51296">
    <property type="entry name" value="RIESKE"/>
    <property type="match status" value="1"/>
</dbReference>
<accession>F7VCA0</accession>
<evidence type="ECO:0000256" key="3">
    <source>
        <dbReference type="ARBA" id="ARBA00023002"/>
    </source>
</evidence>
<dbReference type="Pfam" id="PF19112">
    <property type="entry name" value="VanA_C"/>
    <property type="match status" value="1"/>
</dbReference>
<dbReference type="InterPro" id="IPR044043">
    <property type="entry name" value="VanA_C_cat"/>
</dbReference>
<comment type="caution">
    <text evidence="7">The sequence shown here is derived from an EMBL/GenBank/DDBJ whole genome shotgun (WGS) entry which is preliminary data.</text>
</comment>